<dbReference type="InterPro" id="IPR051556">
    <property type="entry name" value="N-term/lysine_N-AcTrnsfr"/>
</dbReference>
<dbReference type="Pfam" id="PF00583">
    <property type="entry name" value="Acetyltransf_1"/>
    <property type="match status" value="1"/>
</dbReference>
<dbReference type="PANTHER" id="PTHR42919:SF8">
    <property type="entry name" value="N-ALPHA-ACETYLTRANSFERASE 50"/>
    <property type="match status" value="1"/>
</dbReference>
<protein>
    <submittedName>
        <fullName evidence="4">N-acetyltransferase</fullName>
    </submittedName>
</protein>
<keyword evidence="5" id="KW-1185">Reference proteome</keyword>
<gene>
    <name evidence="4" type="ORF">P5G61_12745</name>
</gene>
<reference evidence="4" key="1">
    <citation type="submission" date="2023-03" db="EMBL/GenBank/DDBJ databases">
        <title>MT1 and MT2 Draft Genomes of Novel Species.</title>
        <authorList>
            <person name="Venkateswaran K."/>
        </authorList>
    </citation>
    <scope>NUCLEOTIDE SEQUENCE</scope>
    <source>
        <strain evidence="4">F6_3S_P_1C</strain>
    </source>
</reference>
<name>A0ABT8JD25_9BACL</name>
<dbReference type="Proteomes" id="UP001174205">
    <property type="component" value="Unassembled WGS sequence"/>
</dbReference>
<evidence type="ECO:0000313" key="5">
    <source>
        <dbReference type="Proteomes" id="UP001174205"/>
    </source>
</evidence>
<evidence type="ECO:0000256" key="1">
    <source>
        <dbReference type="ARBA" id="ARBA00022679"/>
    </source>
</evidence>
<proteinExistence type="predicted"/>
<evidence type="ECO:0000256" key="2">
    <source>
        <dbReference type="ARBA" id="ARBA00023315"/>
    </source>
</evidence>
<evidence type="ECO:0000259" key="3">
    <source>
        <dbReference type="PROSITE" id="PS51186"/>
    </source>
</evidence>
<dbReference type="SUPFAM" id="SSF55729">
    <property type="entry name" value="Acyl-CoA N-acyltransferases (Nat)"/>
    <property type="match status" value="1"/>
</dbReference>
<dbReference type="InterPro" id="IPR000182">
    <property type="entry name" value="GNAT_dom"/>
</dbReference>
<dbReference type="PANTHER" id="PTHR42919">
    <property type="entry name" value="N-ALPHA-ACETYLTRANSFERASE"/>
    <property type="match status" value="1"/>
</dbReference>
<dbReference type="CDD" id="cd04301">
    <property type="entry name" value="NAT_SF"/>
    <property type="match status" value="1"/>
</dbReference>
<feature type="domain" description="N-acetyltransferase" evidence="3">
    <location>
        <begin position="126"/>
        <end position="202"/>
    </location>
</feature>
<dbReference type="Gene3D" id="3.40.630.30">
    <property type="match status" value="1"/>
</dbReference>
<keyword evidence="2" id="KW-0012">Acyltransferase</keyword>
<dbReference type="EMBL" id="JAROCD010000006">
    <property type="protein sequence ID" value="MDN4602099.1"/>
    <property type="molecule type" value="Genomic_DNA"/>
</dbReference>
<keyword evidence="1" id="KW-0808">Transferase</keyword>
<evidence type="ECO:0000313" key="4">
    <source>
        <dbReference type="EMBL" id="MDN4602099.1"/>
    </source>
</evidence>
<dbReference type="RefSeq" id="WP_301246814.1">
    <property type="nucleotide sequence ID" value="NZ_JAROCD010000006.1"/>
</dbReference>
<dbReference type="InterPro" id="IPR016181">
    <property type="entry name" value="Acyl_CoA_acyltransferase"/>
</dbReference>
<comment type="caution">
    <text evidence="4">The sequence shown here is derived from an EMBL/GenBank/DDBJ whole genome shotgun (WGS) entry which is preliminary data.</text>
</comment>
<dbReference type="PROSITE" id="PS51186">
    <property type="entry name" value="GNAT"/>
    <property type="match status" value="1"/>
</dbReference>
<accession>A0ABT8JD25</accession>
<organism evidence="4 5">
    <name type="scientific">Paenibacillus vandeheii</name>
    <dbReference type="NCBI Taxonomy" id="3035917"/>
    <lineage>
        <taxon>Bacteria</taxon>
        <taxon>Bacillati</taxon>
        <taxon>Bacillota</taxon>
        <taxon>Bacilli</taxon>
        <taxon>Bacillales</taxon>
        <taxon>Paenibacillaceae</taxon>
        <taxon>Paenibacillus</taxon>
    </lineage>
</organism>
<sequence length="203" mass="22434">MTNISIVNGTPHSLVGSKLNLMALGDIANTIAGSTNQSIVGATFHKLWQSKNNRFSHEYAYEAKMGDKTLGMITCLPVTVMERLVSATAKQLLSYRKLGLITYNLLHPRALFSNITLKEGFEGEFHIATLAAMPESRGMGVGSKLILHAEEQAIKQGYNVSSLTVKKENHQAGKLYARLGYEITSEVNKPTISLYRMVKKLKY</sequence>